<dbReference type="PANTHER" id="PTHR48094:SF12">
    <property type="entry name" value="PARKINSON DISEASE PROTEIN 7 HOMOLOG"/>
    <property type="match status" value="1"/>
</dbReference>
<name>A0A9E2KKN6_9FIRM</name>
<dbReference type="CDD" id="cd03135">
    <property type="entry name" value="GATase1_DJ-1"/>
    <property type="match status" value="1"/>
</dbReference>
<dbReference type="InterPro" id="IPR029062">
    <property type="entry name" value="Class_I_gatase-like"/>
</dbReference>
<dbReference type="InterPro" id="IPR006287">
    <property type="entry name" value="DJ-1"/>
</dbReference>
<dbReference type="Proteomes" id="UP000824178">
    <property type="component" value="Unassembled WGS sequence"/>
</dbReference>
<evidence type="ECO:0000259" key="1">
    <source>
        <dbReference type="Pfam" id="PF01965"/>
    </source>
</evidence>
<proteinExistence type="predicted"/>
<dbReference type="InterPro" id="IPR050325">
    <property type="entry name" value="Prot/Nucl_acid_deglycase"/>
</dbReference>
<dbReference type="NCBIfam" id="TIGR01383">
    <property type="entry name" value="not_thiJ"/>
    <property type="match status" value="1"/>
</dbReference>
<protein>
    <submittedName>
        <fullName evidence="2">DJ-1/PfpI family protein</fullName>
    </submittedName>
</protein>
<dbReference type="SUPFAM" id="SSF52317">
    <property type="entry name" value="Class I glutamine amidotransferase-like"/>
    <property type="match status" value="1"/>
</dbReference>
<dbReference type="Gene3D" id="3.40.50.880">
    <property type="match status" value="1"/>
</dbReference>
<reference evidence="2" key="1">
    <citation type="journal article" date="2021" name="PeerJ">
        <title>Extensive microbial diversity within the chicken gut microbiome revealed by metagenomics and culture.</title>
        <authorList>
            <person name="Gilroy R."/>
            <person name="Ravi A."/>
            <person name="Getino M."/>
            <person name="Pursley I."/>
            <person name="Horton D.L."/>
            <person name="Alikhan N.F."/>
            <person name="Baker D."/>
            <person name="Gharbi K."/>
            <person name="Hall N."/>
            <person name="Watson M."/>
            <person name="Adriaenssens E.M."/>
            <person name="Foster-Nyarko E."/>
            <person name="Jarju S."/>
            <person name="Secka A."/>
            <person name="Antonio M."/>
            <person name="Oren A."/>
            <person name="Chaudhuri R.R."/>
            <person name="La Ragione R."/>
            <person name="Hildebrand F."/>
            <person name="Pallen M.J."/>
        </authorList>
    </citation>
    <scope>NUCLEOTIDE SEQUENCE</scope>
    <source>
        <strain evidence="2">742</strain>
    </source>
</reference>
<feature type="domain" description="DJ-1/PfpI" evidence="1">
    <location>
        <begin position="3"/>
        <end position="165"/>
    </location>
</feature>
<dbReference type="Pfam" id="PF01965">
    <property type="entry name" value="DJ-1_PfpI"/>
    <property type="match status" value="1"/>
</dbReference>
<dbReference type="PANTHER" id="PTHR48094">
    <property type="entry name" value="PROTEIN/NUCLEIC ACID DEGLYCASE DJ-1-RELATED"/>
    <property type="match status" value="1"/>
</dbReference>
<reference evidence="2" key="2">
    <citation type="submission" date="2021-04" db="EMBL/GenBank/DDBJ databases">
        <authorList>
            <person name="Gilroy R."/>
        </authorList>
    </citation>
    <scope>NUCLEOTIDE SEQUENCE</scope>
    <source>
        <strain evidence="2">742</strain>
    </source>
</reference>
<dbReference type="EMBL" id="JAHLFH010000101">
    <property type="protein sequence ID" value="MBU3819673.1"/>
    <property type="molecule type" value="Genomic_DNA"/>
</dbReference>
<evidence type="ECO:0000313" key="3">
    <source>
        <dbReference type="Proteomes" id="UP000824178"/>
    </source>
</evidence>
<sequence length="183" mass="18734">MSKAVVFFADGTEECEALLVVDLLRRAKVEVVVASASGKKELVSSHGITVKADALAEEVDYSDADLVVLPGGIPGTPNLAACAAVTDTVKAFCQEGKKVAAICAAPSILGSLGLLEGRKATAHAAFQDKLGGAEVLDTEVVVDGNITTSYGLGGAIPFGLELVRQLAGAEEAARIQAAIAYRH</sequence>
<organism evidence="2 3">
    <name type="scientific">Candidatus Faecalibacterium intestinavium</name>
    <dbReference type="NCBI Taxonomy" id="2838580"/>
    <lineage>
        <taxon>Bacteria</taxon>
        <taxon>Bacillati</taxon>
        <taxon>Bacillota</taxon>
        <taxon>Clostridia</taxon>
        <taxon>Eubacteriales</taxon>
        <taxon>Oscillospiraceae</taxon>
        <taxon>Faecalibacterium</taxon>
    </lineage>
</organism>
<dbReference type="AlphaFoldDB" id="A0A9E2KKN6"/>
<dbReference type="GO" id="GO:0005737">
    <property type="term" value="C:cytoplasm"/>
    <property type="evidence" value="ECO:0007669"/>
    <property type="project" value="TreeGrafter"/>
</dbReference>
<gene>
    <name evidence="2" type="ORF">H9864_04810</name>
</gene>
<evidence type="ECO:0000313" key="2">
    <source>
        <dbReference type="EMBL" id="MBU3819673.1"/>
    </source>
</evidence>
<comment type="caution">
    <text evidence="2">The sequence shown here is derived from an EMBL/GenBank/DDBJ whole genome shotgun (WGS) entry which is preliminary data.</text>
</comment>
<dbReference type="InterPro" id="IPR002818">
    <property type="entry name" value="DJ-1/PfpI"/>
</dbReference>
<accession>A0A9E2KKN6</accession>